<proteinExistence type="predicted"/>
<evidence type="ECO:0000313" key="2">
    <source>
        <dbReference type="WBParaSite" id="PS1159_v2.g2999.t1"/>
    </source>
</evidence>
<protein>
    <submittedName>
        <fullName evidence="2">Uncharacterized protein</fullName>
    </submittedName>
</protein>
<name>A0AC35G962_9BILA</name>
<reference evidence="2" key="1">
    <citation type="submission" date="2022-11" db="UniProtKB">
        <authorList>
            <consortium name="WormBaseParasite"/>
        </authorList>
    </citation>
    <scope>IDENTIFICATION</scope>
</reference>
<sequence>IHSGDVHTYLEEEMAYPCDIVQTMLENLRDMYSDKQYTNVSILSALRERMESLVRRASQLHHFIQSLNTSDDNVFIDILNKVSNEAHVKLIKELMQRHYHAQTFDEKNEIINEEDEKVDASLLIKLLNCQYSDLRLLINICSVLSPLVRAAMS</sequence>
<dbReference type="Proteomes" id="UP000887580">
    <property type="component" value="Unplaced"/>
</dbReference>
<dbReference type="WBParaSite" id="PS1159_v2.g2999.t1">
    <property type="protein sequence ID" value="PS1159_v2.g2999.t1"/>
    <property type="gene ID" value="PS1159_v2.g2999"/>
</dbReference>
<organism evidence="1 2">
    <name type="scientific">Panagrolaimus sp. PS1159</name>
    <dbReference type="NCBI Taxonomy" id="55785"/>
    <lineage>
        <taxon>Eukaryota</taxon>
        <taxon>Metazoa</taxon>
        <taxon>Ecdysozoa</taxon>
        <taxon>Nematoda</taxon>
        <taxon>Chromadorea</taxon>
        <taxon>Rhabditida</taxon>
        <taxon>Tylenchina</taxon>
        <taxon>Panagrolaimomorpha</taxon>
        <taxon>Panagrolaimoidea</taxon>
        <taxon>Panagrolaimidae</taxon>
        <taxon>Panagrolaimus</taxon>
    </lineage>
</organism>
<evidence type="ECO:0000313" key="1">
    <source>
        <dbReference type="Proteomes" id="UP000887580"/>
    </source>
</evidence>
<accession>A0AC35G962</accession>